<feature type="chain" id="PRO_5012792787" description="glucose oxidase" evidence="16">
    <location>
        <begin position="17"/>
        <end position="603"/>
    </location>
</feature>
<dbReference type="OrthoDB" id="269227at2759"/>
<evidence type="ECO:0000256" key="3">
    <source>
        <dbReference type="ARBA" id="ARBA00004498"/>
    </source>
</evidence>
<dbReference type="RefSeq" id="XP_040691690.1">
    <property type="nucleotide sequence ID" value="XM_040835163.1"/>
</dbReference>
<organism evidence="19 20">
    <name type="scientific">Aspergillus wentii DTO 134E9</name>
    <dbReference type="NCBI Taxonomy" id="1073089"/>
    <lineage>
        <taxon>Eukaryota</taxon>
        <taxon>Fungi</taxon>
        <taxon>Dikarya</taxon>
        <taxon>Ascomycota</taxon>
        <taxon>Pezizomycotina</taxon>
        <taxon>Eurotiomycetes</taxon>
        <taxon>Eurotiomycetidae</taxon>
        <taxon>Eurotiales</taxon>
        <taxon>Aspergillaceae</taxon>
        <taxon>Aspergillus</taxon>
        <taxon>Aspergillus subgen. Cremei</taxon>
    </lineage>
</organism>
<dbReference type="InterPro" id="IPR000172">
    <property type="entry name" value="GMC_OxRdtase_N"/>
</dbReference>
<evidence type="ECO:0000256" key="14">
    <source>
        <dbReference type="PIRSR" id="PIRSR000137-2"/>
    </source>
</evidence>
<dbReference type="SUPFAM" id="SSF54373">
    <property type="entry name" value="FAD-linked reductases, C-terminal domain"/>
    <property type="match status" value="1"/>
</dbReference>
<dbReference type="PANTHER" id="PTHR11552">
    <property type="entry name" value="GLUCOSE-METHANOL-CHOLINE GMC OXIDOREDUCTASE"/>
    <property type="match status" value="1"/>
</dbReference>
<dbReference type="AlphaFoldDB" id="A0A1L9RSY8"/>
<dbReference type="GeneID" id="63751011"/>
<evidence type="ECO:0000256" key="15">
    <source>
        <dbReference type="RuleBase" id="RU003968"/>
    </source>
</evidence>
<evidence type="ECO:0000256" key="9">
    <source>
        <dbReference type="ARBA" id="ARBA00022827"/>
    </source>
</evidence>
<dbReference type="GO" id="GO:0050660">
    <property type="term" value="F:flavin adenine dinucleotide binding"/>
    <property type="evidence" value="ECO:0007669"/>
    <property type="project" value="InterPro"/>
</dbReference>
<dbReference type="Gene3D" id="3.30.560.10">
    <property type="entry name" value="Glucose Oxidase, domain 3"/>
    <property type="match status" value="1"/>
</dbReference>
<comment type="subcellular location">
    <subcellularLocation>
        <location evidence="2">Secreted</location>
        <location evidence="2">Cell wall</location>
    </subcellularLocation>
    <subcellularLocation>
        <location evidence="3">Secreted</location>
        <location evidence="3">Extracellular space</location>
        <location evidence="3">Extracellular matrix</location>
    </subcellularLocation>
</comment>
<keyword evidence="20" id="KW-1185">Reference proteome</keyword>
<evidence type="ECO:0000256" key="4">
    <source>
        <dbReference type="ARBA" id="ARBA00010790"/>
    </source>
</evidence>
<dbReference type="STRING" id="1073089.A0A1L9RSY8"/>
<evidence type="ECO:0000256" key="1">
    <source>
        <dbReference type="ARBA" id="ARBA00001974"/>
    </source>
</evidence>
<accession>A0A1L9RSY8</accession>
<name>A0A1L9RSY8_ASPWE</name>
<keyword evidence="6" id="KW-0134">Cell wall</keyword>
<feature type="active site" description="Proton acceptor" evidence="13">
    <location>
        <position position="581"/>
    </location>
</feature>
<dbReference type="GO" id="GO:0046562">
    <property type="term" value="F:beta-D-glucose oxidase activity"/>
    <property type="evidence" value="ECO:0007669"/>
    <property type="project" value="UniProtKB-EC"/>
</dbReference>
<feature type="binding site" evidence="14">
    <location>
        <begin position="537"/>
        <end position="538"/>
    </location>
    <ligand>
        <name>FAD</name>
        <dbReference type="ChEBI" id="CHEBI:57692"/>
    </ligand>
</feature>
<dbReference type="Proteomes" id="UP000184383">
    <property type="component" value="Unassembled WGS sequence"/>
</dbReference>
<protein>
    <recommendedName>
        <fullName evidence="12">glucose oxidase</fullName>
        <ecNumber evidence="12">1.1.3.4</ecNumber>
    </recommendedName>
</protein>
<keyword evidence="7" id="KW-0272">Extracellular matrix</keyword>
<evidence type="ECO:0000256" key="11">
    <source>
        <dbReference type="ARBA" id="ARBA00049435"/>
    </source>
</evidence>
<evidence type="ECO:0000256" key="16">
    <source>
        <dbReference type="SAM" id="SignalP"/>
    </source>
</evidence>
<gene>
    <name evidence="19" type="ORF">ASPWEDRAFT_39707</name>
</gene>
<dbReference type="EMBL" id="KV878211">
    <property type="protein sequence ID" value="OJJ38014.1"/>
    <property type="molecule type" value="Genomic_DNA"/>
</dbReference>
<reference evidence="20" key="1">
    <citation type="journal article" date="2017" name="Genome Biol.">
        <title>Comparative genomics reveals high biological diversity and specific adaptations in the industrially and medically important fungal genus Aspergillus.</title>
        <authorList>
            <person name="de Vries R.P."/>
            <person name="Riley R."/>
            <person name="Wiebenga A."/>
            <person name="Aguilar-Osorio G."/>
            <person name="Amillis S."/>
            <person name="Uchima C.A."/>
            <person name="Anderluh G."/>
            <person name="Asadollahi M."/>
            <person name="Askin M."/>
            <person name="Barry K."/>
            <person name="Battaglia E."/>
            <person name="Bayram O."/>
            <person name="Benocci T."/>
            <person name="Braus-Stromeyer S.A."/>
            <person name="Caldana C."/>
            <person name="Canovas D."/>
            <person name="Cerqueira G.C."/>
            <person name="Chen F."/>
            <person name="Chen W."/>
            <person name="Choi C."/>
            <person name="Clum A."/>
            <person name="Dos Santos R.A."/>
            <person name="Damasio A.R."/>
            <person name="Diallinas G."/>
            <person name="Emri T."/>
            <person name="Fekete E."/>
            <person name="Flipphi M."/>
            <person name="Freyberg S."/>
            <person name="Gallo A."/>
            <person name="Gournas C."/>
            <person name="Habgood R."/>
            <person name="Hainaut M."/>
            <person name="Harispe M.L."/>
            <person name="Henrissat B."/>
            <person name="Hilden K.S."/>
            <person name="Hope R."/>
            <person name="Hossain A."/>
            <person name="Karabika E."/>
            <person name="Karaffa L."/>
            <person name="Karanyi Z."/>
            <person name="Krasevec N."/>
            <person name="Kuo A."/>
            <person name="Kusch H."/>
            <person name="LaButti K."/>
            <person name="Lagendijk E.L."/>
            <person name="Lapidus A."/>
            <person name="Levasseur A."/>
            <person name="Lindquist E."/>
            <person name="Lipzen A."/>
            <person name="Logrieco A.F."/>
            <person name="MacCabe A."/>
            <person name="Maekelae M.R."/>
            <person name="Malavazi I."/>
            <person name="Melin P."/>
            <person name="Meyer V."/>
            <person name="Mielnichuk N."/>
            <person name="Miskei M."/>
            <person name="Molnar A.P."/>
            <person name="Mule G."/>
            <person name="Ngan C.Y."/>
            <person name="Orejas M."/>
            <person name="Orosz E."/>
            <person name="Ouedraogo J.P."/>
            <person name="Overkamp K.M."/>
            <person name="Park H.-S."/>
            <person name="Perrone G."/>
            <person name="Piumi F."/>
            <person name="Punt P.J."/>
            <person name="Ram A.F."/>
            <person name="Ramon A."/>
            <person name="Rauscher S."/>
            <person name="Record E."/>
            <person name="Riano-Pachon D.M."/>
            <person name="Robert V."/>
            <person name="Roehrig J."/>
            <person name="Ruller R."/>
            <person name="Salamov A."/>
            <person name="Salih N.S."/>
            <person name="Samson R.A."/>
            <person name="Sandor E."/>
            <person name="Sanguinetti M."/>
            <person name="Schuetze T."/>
            <person name="Sepcic K."/>
            <person name="Shelest E."/>
            <person name="Sherlock G."/>
            <person name="Sophianopoulou V."/>
            <person name="Squina F.M."/>
            <person name="Sun H."/>
            <person name="Susca A."/>
            <person name="Todd R.B."/>
            <person name="Tsang A."/>
            <person name="Unkles S.E."/>
            <person name="van de Wiele N."/>
            <person name="van Rossen-Uffink D."/>
            <person name="Oliveira J.V."/>
            <person name="Vesth T.C."/>
            <person name="Visser J."/>
            <person name="Yu J.-H."/>
            <person name="Zhou M."/>
            <person name="Andersen M.R."/>
            <person name="Archer D.B."/>
            <person name="Baker S.E."/>
            <person name="Benoit I."/>
            <person name="Brakhage A.A."/>
            <person name="Braus G.H."/>
            <person name="Fischer R."/>
            <person name="Frisvad J.C."/>
            <person name="Goldman G.H."/>
            <person name="Houbraken J."/>
            <person name="Oakley B."/>
            <person name="Pocsi I."/>
            <person name="Scazzocchio C."/>
            <person name="Seiboth B."/>
            <person name="vanKuyk P.A."/>
            <person name="Wortman J."/>
            <person name="Dyer P.S."/>
            <person name="Grigoriev I.V."/>
        </authorList>
    </citation>
    <scope>NUCLEOTIDE SEQUENCE [LARGE SCALE GENOMIC DNA]</scope>
    <source>
        <strain evidence="20">DTO 134E9</strain>
    </source>
</reference>
<dbReference type="PIRSF" id="PIRSF000137">
    <property type="entry name" value="Alcohol_oxidase"/>
    <property type="match status" value="1"/>
</dbReference>
<evidence type="ECO:0000256" key="2">
    <source>
        <dbReference type="ARBA" id="ARBA00004191"/>
    </source>
</evidence>
<evidence type="ECO:0000256" key="7">
    <source>
        <dbReference type="ARBA" id="ARBA00022530"/>
    </source>
</evidence>
<feature type="signal peptide" evidence="16">
    <location>
        <begin position="1"/>
        <end position="16"/>
    </location>
</feature>
<evidence type="ECO:0000313" key="19">
    <source>
        <dbReference type="EMBL" id="OJJ38014.1"/>
    </source>
</evidence>
<dbReference type="InterPro" id="IPR036188">
    <property type="entry name" value="FAD/NAD-bd_sf"/>
</dbReference>
<evidence type="ECO:0000256" key="10">
    <source>
        <dbReference type="ARBA" id="ARBA00023002"/>
    </source>
</evidence>
<evidence type="ECO:0000256" key="12">
    <source>
        <dbReference type="ARBA" id="ARBA00049722"/>
    </source>
</evidence>
<dbReference type="SMR" id="A0A1L9RSY8"/>
<dbReference type="VEuPathDB" id="FungiDB:ASPWEDRAFT_39707"/>
<feature type="active site" description="Proton donor" evidence="13">
    <location>
        <position position="538"/>
    </location>
</feature>
<dbReference type="Pfam" id="PF00732">
    <property type="entry name" value="GMC_oxred_N"/>
    <property type="match status" value="1"/>
</dbReference>
<dbReference type="InterPro" id="IPR007867">
    <property type="entry name" value="GMC_OxRtase_C"/>
</dbReference>
<dbReference type="SUPFAM" id="SSF51905">
    <property type="entry name" value="FAD/NAD(P)-binding domain"/>
    <property type="match status" value="1"/>
</dbReference>
<keyword evidence="10" id="KW-0560">Oxidoreductase</keyword>
<evidence type="ECO:0000256" key="13">
    <source>
        <dbReference type="PIRSR" id="PIRSR000137-1"/>
    </source>
</evidence>
<dbReference type="PROSITE" id="PS00623">
    <property type="entry name" value="GMC_OXRED_1"/>
    <property type="match status" value="1"/>
</dbReference>
<comment type="subunit">
    <text evidence="5">Homodimer.</text>
</comment>
<dbReference type="Gene3D" id="3.50.50.60">
    <property type="entry name" value="FAD/NAD(P)-binding domain"/>
    <property type="match status" value="1"/>
</dbReference>
<evidence type="ECO:0000313" key="20">
    <source>
        <dbReference type="Proteomes" id="UP000184383"/>
    </source>
</evidence>
<feature type="domain" description="Glucose-methanol-choline oxidoreductase N-terminal" evidence="18">
    <location>
        <begin position="312"/>
        <end position="326"/>
    </location>
</feature>
<comment type="catalytic activity">
    <reaction evidence="11">
        <text>beta-D-glucose + O2 = D-glucono-1,5-lactone + H2O2</text>
        <dbReference type="Rhea" id="RHEA:11428"/>
        <dbReference type="ChEBI" id="CHEBI:15379"/>
        <dbReference type="ChEBI" id="CHEBI:15903"/>
        <dbReference type="ChEBI" id="CHEBI:16217"/>
        <dbReference type="ChEBI" id="CHEBI:16240"/>
        <dbReference type="EC" id="1.1.3.4"/>
    </reaction>
    <physiologicalReaction direction="left-to-right" evidence="11">
        <dbReference type="Rhea" id="RHEA:11429"/>
    </physiologicalReaction>
</comment>
<feature type="domain" description="Glucose-methanol-choline oxidoreductase N-terminal" evidence="17">
    <location>
        <begin position="123"/>
        <end position="146"/>
    </location>
</feature>
<dbReference type="PANTHER" id="PTHR11552:SF201">
    <property type="entry name" value="GLUCOSE-METHANOL-CHOLINE OXIDOREDUCTASE N-TERMINAL DOMAIN-CONTAINING PROTEIN"/>
    <property type="match status" value="1"/>
</dbReference>
<evidence type="ECO:0000256" key="5">
    <source>
        <dbReference type="ARBA" id="ARBA00011738"/>
    </source>
</evidence>
<keyword evidence="7" id="KW-0964">Secreted</keyword>
<feature type="binding site" evidence="14">
    <location>
        <position position="276"/>
    </location>
    <ligand>
        <name>FAD</name>
        <dbReference type="ChEBI" id="CHEBI:57692"/>
    </ligand>
</feature>
<evidence type="ECO:0000256" key="8">
    <source>
        <dbReference type="ARBA" id="ARBA00022630"/>
    </source>
</evidence>
<dbReference type="Gene3D" id="4.10.450.10">
    <property type="entry name" value="Glucose Oxidase, domain 2"/>
    <property type="match status" value="1"/>
</dbReference>
<keyword evidence="8 15" id="KW-0285">Flavoprotein</keyword>
<dbReference type="EC" id="1.1.3.4" evidence="12"/>
<evidence type="ECO:0000259" key="18">
    <source>
        <dbReference type="PROSITE" id="PS00624"/>
    </source>
</evidence>
<dbReference type="InterPro" id="IPR012132">
    <property type="entry name" value="GMC_OxRdtase"/>
</dbReference>
<proteinExistence type="inferred from homology"/>
<feature type="binding site" evidence="14">
    <location>
        <position position="571"/>
    </location>
    <ligand>
        <name>FAD</name>
        <dbReference type="ChEBI" id="CHEBI:57692"/>
    </ligand>
</feature>
<comment type="cofactor">
    <cofactor evidence="1 14">
        <name>FAD</name>
        <dbReference type="ChEBI" id="CHEBI:57692"/>
    </cofactor>
</comment>
<dbReference type="InterPro" id="IPR027424">
    <property type="entry name" value="Glucose_Oxidase_domain_2"/>
</dbReference>
<dbReference type="PROSITE" id="PS00624">
    <property type="entry name" value="GMC_OXRED_2"/>
    <property type="match status" value="1"/>
</dbReference>
<dbReference type="Pfam" id="PF05199">
    <property type="entry name" value="GMC_oxred_C"/>
    <property type="match status" value="1"/>
</dbReference>
<keyword evidence="9 14" id="KW-0274">FAD</keyword>
<comment type="similarity">
    <text evidence="4 15">Belongs to the GMC oxidoreductase family.</text>
</comment>
<evidence type="ECO:0000259" key="17">
    <source>
        <dbReference type="PROSITE" id="PS00623"/>
    </source>
</evidence>
<keyword evidence="16" id="KW-0732">Signal</keyword>
<evidence type="ECO:0000256" key="6">
    <source>
        <dbReference type="ARBA" id="ARBA00022512"/>
    </source>
</evidence>
<sequence>MRYTILGSILFTAVAAQSTFKPQPVDQTDVQAALISDPRQVADKSYDYVIAGGGLTGLTVAAKLSENPKINVLVIEKGFYESNDGAIIEDPNEYGKIFGTVVDQGYLTIPLQIHNRTESIKAGNGLGGSTLINGDSWTRPDKAQIDSWEKVFGNEGWNWSNVFELMKQSERMRYPTPEQIAAGHYLDPSCHGFNGTIHAGPRDNGQPWSPIVQALMNTTAARGVPTKVDVGCGHPRGVSMIPNNLLPDQIRDDAARAWLLPNYKRQNLHVLTGQKVGKVIMEGTKAVGVNFGTNKGVNFNVSATHEVLLAAGSNISPLILEYSGIGMKSVLDAAKVPQVIELPVGVNLQDQTTSTVRARANAAGAGQGQAVYFANFTEVFGDYAPQARNLLETKLDQWAEETVARGGFHNATALKVQYENYRNWLLDEDVALTELFLDTSGQINFDLWDLIPFTRGSIHILSADPYLTQFANDPKFLLNEFDLLTQAASNKLARELQNSGEMSKYFAGEVLPGDSLAYNATLDQWVEWTKQNFRANWHAVSSCSMMSKELGGVVDSSAKVYGAQNLRVIDGSIPPTQVSSHVMTIFYGMALKIAQSILSDYAK</sequence>